<protein>
    <submittedName>
        <fullName evidence="1">Uncharacterized protein</fullName>
    </submittedName>
</protein>
<evidence type="ECO:0000313" key="1">
    <source>
        <dbReference type="EMBL" id="EXX70182.1"/>
    </source>
</evidence>
<proteinExistence type="predicted"/>
<dbReference type="Proteomes" id="UP000022910">
    <property type="component" value="Unassembled WGS sequence"/>
</dbReference>
<keyword evidence="2" id="KW-1185">Reference proteome</keyword>
<dbReference type="SMR" id="A0A015JL13"/>
<evidence type="ECO:0000313" key="2">
    <source>
        <dbReference type="Proteomes" id="UP000022910"/>
    </source>
</evidence>
<dbReference type="AlphaFoldDB" id="A0A015JL13"/>
<dbReference type="EMBL" id="JEMT01016661">
    <property type="protein sequence ID" value="EXX70182.1"/>
    <property type="molecule type" value="Genomic_DNA"/>
</dbReference>
<organism evidence="1 2">
    <name type="scientific">Rhizophagus irregularis (strain DAOM 197198w)</name>
    <name type="common">Glomus intraradices</name>
    <dbReference type="NCBI Taxonomy" id="1432141"/>
    <lineage>
        <taxon>Eukaryota</taxon>
        <taxon>Fungi</taxon>
        <taxon>Fungi incertae sedis</taxon>
        <taxon>Mucoromycota</taxon>
        <taxon>Glomeromycotina</taxon>
        <taxon>Glomeromycetes</taxon>
        <taxon>Glomerales</taxon>
        <taxon>Glomeraceae</taxon>
        <taxon>Rhizophagus</taxon>
    </lineage>
</organism>
<reference evidence="1 2" key="1">
    <citation type="submission" date="2014-02" db="EMBL/GenBank/DDBJ databases">
        <title>Single nucleus genome sequencing reveals high similarity among nuclei of an endomycorrhizal fungus.</title>
        <authorList>
            <person name="Lin K."/>
            <person name="Geurts R."/>
            <person name="Zhang Z."/>
            <person name="Limpens E."/>
            <person name="Saunders D.G."/>
            <person name="Mu D."/>
            <person name="Pang E."/>
            <person name="Cao H."/>
            <person name="Cha H."/>
            <person name="Lin T."/>
            <person name="Zhou Q."/>
            <person name="Shang Y."/>
            <person name="Li Y."/>
            <person name="Ivanov S."/>
            <person name="Sharma T."/>
            <person name="Velzen R.V."/>
            <person name="Ruijter N.D."/>
            <person name="Aanen D.K."/>
            <person name="Win J."/>
            <person name="Kamoun S."/>
            <person name="Bisseling T."/>
            <person name="Huang S."/>
        </authorList>
    </citation>
    <scope>NUCLEOTIDE SEQUENCE [LARGE SCALE GENOMIC DNA]</scope>
    <source>
        <strain evidence="2">DAOM197198w</strain>
    </source>
</reference>
<dbReference type="HOGENOM" id="CLU_1587396_0_0_1"/>
<dbReference type="OrthoDB" id="2423305at2759"/>
<comment type="caution">
    <text evidence="1">The sequence shown here is derived from an EMBL/GenBank/DDBJ whole genome shotgun (WGS) entry which is preliminary data.</text>
</comment>
<accession>A0A015JL13</accession>
<sequence>MRVDLAEQTLSKDVENAMKAIDGLKEISAGTREFIHYSYLYRQIFHSKKPLEGLADFRFQTLKNILDWFVFRDKQKANNINWISPQCQFDLLLSIQGFLGMAEEIFKLYPNSIIEPRRLRGDSSMQTLKGYGHALNKFQVTAKMTSEIKSFNYGKSNHGGMEIDCLTH</sequence>
<name>A0A015JL13_RHIIW</name>
<gene>
    <name evidence="1" type="ORF">RirG_089770</name>
</gene>